<feature type="signal peptide" evidence="1">
    <location>
        <begin position="1"/>
        <end position="20"/>
    </location>
</feature>
<evidence type="ECO:0000256" key="1">
    <source>
        <dbReference type="SAM" id="SignalP"/>
    </source>
</evidence>
<dbReference type="OrthoDB" id="3296851at2"/>
<keyword evidence="1" id="KW-0732">Signal</keyword>
<dbReference type="RefSeq" id="WP_058846247.1">
    <property type="nucleotide sequence ID" value="NZ_LOCL01000026.1"/>
</dbReference>
<dbReference type="EMBL" id="LOCL01000026">
    <property type="protein sequence ID" value="KUF19745.1"/>
    <property type="molecule type" value="Genomic_DNA"/>
</dbReference>
<dbReference type="AlphaFoldDB" id="A0A0W7XAB9"/>
<sequence length="284" mass="29401">MRIRATVAALSGTLALSALAVPAAHAGDGSAAPRLAASVAGGSEAAGGQRAAAAGDIKVTKVTVNDGKDVSIGTTAKKRFKLAFTATAPSGIDVTSGFLWLGRDVDSAALITPATPAEYNPTCVDVNATTSTCTLYVTADPSRLRNSGAGVRWNAWAAVTDNEGKQVELEDLKSDVRLQRASRLTVNASPEPVKKGKTITVAGALTRANWDTKKYAGYTKQSVKLQFKKKGTSAYTTVKTVKTDTKGNLRTTVKASVDGTFRYVFAGTSTTPAVTSAGDAVDVR</sequence>
<organism evidence="2 3">
    <name type="scientific">Streptomyces silvensis</name>
    <dbReference type="NCBI Taxonomy" id="1765722"/>
    <lineage>
        <taxon>Bacteria</taxon>
        <taxon>Bacillati</taxon>
        <taxon>Actinomycetota</taxon>
        <taxon>Actinomycetes</taxon>
        <taxon>Kitasatosporales</taxon>
        <taxon>Streptomycetaceae</taxon>
        <taxon>Streptomyces</taxon>
    </lineage>
</organism>
<gene>
    <name evidence="2" type="ORF">AT728_05180</name>
</gene>
<reference evidence="2 3" key="1">
    <citation type="submission" date="2015-12" db="EMBL/GenBank/DDBJ databases">
        <title>Draft genome sequence of Streptomyces silvensis ATCC 53525, a producer of novel hormone antagonists.</title>
        <authorList>
            <person name="Johnston C.W."/>
            <person name="Li Y."/>
            <person name="Magarvey N.A."/>
        </authorList>
    </citation>
    <scope>NUCLEOTIDE SEQUENCE [LARGE SCALE GENOMIC DNA]</scope>
    <source>
        <strain evidence="2 3">ATCC 53525</strain>
    </source>
</reference>
<evidence type="ECO:0000313" key="3">
    <source>
        <dbReference type="Proteomes" id="UP000054804"/>
    </source>
</evidence>
<evidence type="ECO:0000313" key="2">
    <source>
        <dbReference type="EMBL" id="KUF19745.1"/>
    </source>
</evidence>
<dbReference type="STRING" id="1765722.AT728_05180"/>
<accession>A0A0W7XAB9</accession>
<keyword evidence="3" id="KW-1185">Reference proteome</keyword>
<protein>
    <submittedName>
        <fullName evidence="2">Calcium-binding protein</fullName>
    </submittedName>
</protein>
<dbReference type="Proteomes" id="UP000054804">
    <property type="component" value="Unassembled WGS sequence"/>
</dbReference>
<proteinExistence type="predicted"/>
<name>A0A0W7XAB9_9ACTN</name>
<comment type="caution">
    <text evidence="2">The sequence shown here is derived from an EMBL/GenBank/DDBJ whole genome shotgun (WGS) entry which is preliminary data.</text>
</comment>
<feature type="chain" id="PRO_5039375615" evidence="1">
    <location>
        <begin position="21"/>
        <end position="284"/>
    </location>
</feature>